<evidence type="ECO:0000256" key="2">
    <source>
        <dbReference type="ARBA" id="ARBA00023136"/>
    </source>
</evidence>
<sequence length="540" mass="59498">MLHKLIKKAKSMRRQPQNFSMKQESKEMLSEQKLTGPLEENLKLLYGALGGSFDVNIREFDFGYQGQNQGALFFLKGMTDYNTIHESIMKPLLYDNRLMDKELSLGNTMERVKKTMIFAGDVQQTPVVDQIIEACLSGKTILLMNGLAEALVIGSEGGASRGIEEPQTDSVVRGPREGFTERLLVNITLVRRKIKNQNFTAEAMTIGRQTKTTVCLAYLKGIVNPRLIEEIRHRLELIQTDAILESGYIEQFIEDAPLSFFSTVGNSERPDVVAAKILEGRAAILVDGSPFALTVPMVFIESFQSAEDYYSRPYLASLIRIIRFLAYSISVLSPAAYVALTSFHQELIPTPLLFTMISAQKEVPFPAVIEAVIMGVIFEILREAGIRLPKAVGQAISIVGAIVIGEAAVSAGLIGQPMVIVVGLTALAGFVVPAQIDSGSLIRLILVILAGLMGGFGLMIGLLVVIVHLASLRSFGTPYLSPLAPLTFSDLKDVFIRAPLWAMLTRPRTIGWHNWQRQESGLKPVHPSEETTYAKDKENE</sequence>
<evidence type="ECO:0000256" key="3">
    <source>
        <dbReference type="SAM" id="MobiDB-lite"/>
    </source>
</evidence>
<accession>A0A4Z0R965</accession>
<reference evidence="5 6" key="1">
    <citation type="submission" date="2019-03" db="EMBL/GenBank/DDBJ databases">
        <title>Draft Genome Sequence of Desulfosporosinus fructosivorans Strain 63.6F, Isolated from Marine Sediment in the Baltic Sea.</title>
        <authorList>
            <person name="Hausmann B."/>
            <person name="Vandieken V."/>
            <person name="Pjevac P."/>
            <person name="Schreck K."/>
            <person name="Herbold C.W."/>
            <person name="Loy A."/>
        </authorList>
    </citation>
    <scope>NUCLEOTIDE SEQUENCE [LARGE SCALE GENOMIC DNA]</scope>
    <source>
        <strain evidence="5 6">63.6F</strain>
    </source>
</reference>
<feature type="transmembrane region" description="Helical" evidence="4">
    <location>
        <begin position="414"/>
        <end position="432"/>
    </location>
</feature>
<organism evidence="5 6">
    <name type="scientific">Desulfosporosinus fructosivorans</name>
    <dbReference type="NCBI Taxonomy" id="2018669"/>
    <lineage>
        <taxon>Bacteria</taxon>
        <taxon>Bacillati</taxon>
        <taxon>Bacillota</taxon>
        <taxon>Clostridia</taxon>
        <taxon>Eubacteriales</taxon>
        <taxon>Desulfitobacteriaceae</taxon>
        <taxon>Desulfosporosinus</taxon>
    </lineage>
</organism>
<proteinExistence type="inferred from homology"/>
<dbReference type="OrthoDB" id="1726708at2"/>
<dbReference type="AlphaFoldDB" id="A0A4Z0R965"/>
<dbReference type="Pfam" id="PF03323">
    <property type="entry name" value="GerA"/>
    <property type="match status" value="1"/>
</dbReference>
<dbReference type="PANTHER" id="PTHR22550:SF5">
    <property type="entry name" value="LEUCINE ZIPPER PROTEIN 4"/>
    <property type="match status" value="1"/>
</dbReference>
<gene>
    <name evidence="5" type="ORF">E4K67_07965</name>
</gene>
<keyword evidence="4" id="KW-0812">Transmembrane</keyword>
<feature type="compositionally biased region" description="Basic and acidic residues" evidence="3">
    <location>
        <begin position="526"/>
        <end position="540"/>
    </location>
</feature>
<evidence type="ECO:0000313" key="6">
    <source>
        <dbReference type="Proteomes" id="UP000298460"/>
    </source>
</evidence>
<evidence type="ECO:0000256" key="4">
    <source>
        <dbReference type="SAM" id="Phobius"/>
    </source>
</evidence>
<protein>
    <submittedName>
        <fullName evidence="5">Spore germination protein</fullName>
    </submittedName>
</protein>
<comment type="caution">
    <text evidence="5">The sequence shown here is derived from an EMBL/GenBank/DDBJ whole genome shotgun (WGS) entry which is preliminary data.</text>
</comment>
<comment type="similarity">
    <text evidence="1">Belongs to the GerABKA family.</text>
</comment>
<keyword evidence="2 4" id="KW-0472">Membrane</keyword>
<dbReference type="GO" id="GO:0016020">
    <property type="term" value="C:membrane"/>
    <property type="evidence" value="ECO:0007669"/>
    <property type="project" value="InterPro"/>
</dbReference>
<dbReference type="PANTHER" id="PTHR22550">
    <property type="entry name" value="SPORE GERMINATION PROTEIN"/>
    <property type="match status" value="1"/>
</dbReference>
<dbReference type="Proteomes" id="UP000298460">
    <property type="component" value="Unassembled WGS sequence"/>
</dbReference>
<dbReference type="PIRSF" id="PIRSF005690">
    <property type="entry name" value="GerBA"/>
    <property type="match status" value="1"/>
</dbReference>
<evidence type="ECO:0000256" key="1">
    <source>
        <dbReference type="ARBA" id="ARBA00005278"/>
    </source>
</evidence>
<dbReference type="InterPro" id="IPR004995">
    <property type="entry name" value="Spore_Ger"/>
</dbReference>
<dbReference type="InterPro" id="IPR050768">
    <property type="entry name" value="UPF0353/GerABKA_families"/>
</dbReference>
<keyword evidence="4" id="KW-1133">Transmembrane helix</keyword>
<feature type="transmembrane region" description="Helical" evidence="4">
    <location>
        <begin position="388"/>
        <end position="408"/>
    </location>
</feature>
<feature type="region of interest" description="Disordered" evidence="3">
    <location>
        <begin position="521"/>
        <end position="540"/>
    </location>
</feature>
<name>A0A4Z0R965_9FIRM</name>
<dbReference type="GO" id="GO:0009847">
    <property type="term" value="P:spore germination"/>
    <property type="evidence" value="ECO:0007669"/>
    <property type="project" value="InterPro"/>
</dbReference>
<evidence type="ECO:0000313" key="5">
    <source>
        <dbReference type="EMBL" id="TGE39358.1"/>
    </source>
</evidence>
<feature type="transmembrane region" description="Helical" evidence="4">
    <location>
        <begin position="444"/>
        <end position="470"/>
    </location>
</feature>
<feature type="transmembrane region" description="Helical" evidence="4">
    <location>
        <begin position="363"/>
        <end position="381"/>
    </location>
</feature>
<feature type="transmembrane region" description="Helical" evidence="4">
    <location>
        <begin position="324"/>
        <end position="343"/>
    </location>
</feature>
<keyword evidence="6" id="KW-1185">Reference proteome</keyword>
<dbReference type="EMBL" id="SPQQ01000002">
    <property type="protein sequence ID" value="TGE39358.1"/>
    <property type="molecule type" value="Genomic_DNA"/>
</dbReference>
<dbReference type="RefSeq" id="WP_135545853.1">
    <property type="nucleotide sequence ID" value="NZ_SPQQ01000002.1"/>
</dbReference>